<dbReference type="RefSeq" id="WP_349279896.1">
    <property type="nucleotide sequence ID" value="NZ_CBCSCU010000008.1"/>
</dbReference>
<dbReference type="EMBL" id="CP157675">
    <property type="protein sequence ID" value="XBP70535.1"/>
    <property type="molecule type" value="Genomic_DNA"/>
</dbReference>
<keyword evidence="1" id="KW-0732">Signal</keyword>
<name>A0AAU7LSJ9_9BURK</name>
<dbReference type="SUPFAM" id="SSF48239">
    <property type="entry name" value="Terpenoid cyclases/Protein prenyltransferases"/>
    <property type="match status" value="1"/>
</dbReference>
<evidence type="ECO:0000256" key="1">
    <source>
        <dbReference type="SAM" id="SignalP"/>
    </source>
</evidence>
<evidence type="ECO:0008006" key="3">
    <source>
        <dbReference type="Google" id="ProtNLM"/>
    </source>
</evidence>
<organism evidence="2">
    <name type="scientific">Polaromonas hydrogenivorans</name>
    <dbReference type="NCBI Taxonomy" id="335476"/>
    <lineage>
        <taxon>Bacteria</taxon>
        <taxon>Pseudomonadati</taxon>
        <taxon>Pseudomonadota</taxon>
        <taxon>Betaproteobacteria</taxon>
        <taxon>Burkholderiales</taxon>
        <taxon>Comamonadaceae</taxon>
        <taxon>Polaromonas</taxon>
    </lineage>
</organism>
<dbReference type="AlphaFoldDB" id="A0AAU7LSJ9"/>
<feature type="signal peptide" evidence="1">
    <location>
        <begin position="1"/>
        <end position="25"/>
    </location>
</feature>
<dbReference type="InterPro" id="IPR008930">
    <property type="entry name" value="Terpenoid_cyclase/PrenylTrfase"/>
</dbReference>
<feature type="chain" id="PRO_5043783973" description="DUF4034 domain-containing protein" evidence="1">
    <location>
        <begin position="26"/>
        <end position="342"/>
    </location>
</feature>
<sequence length="342" mass="38105">MRLAPFVASCVLAGLGALGFPAAHAAGAAVSVVAADAPQLDLTGYTEESGVITVLHGGHSFDPYFAMQALLLANENGMDISAPAEKFVNWLVPYQKPDGTFDRFCRSAPKKWLACKSADADDSLLAMWMKLLETMPAQLKKNPVWMKSYLSSKATLARLFQPSRGIYMVSHLYLHGLFMDNLEVWSLKIHQQSSLAPAQRAEADKLAQAIRDTFWDPVNKRFLVSTQLEQRAETPAFYPDHVAQIFPLLVDFPLLPAAPRTYYRNWMSAHRADWLSQGKTDYPWGLVAVLALRQDDKTSARCWMRESGRLRHTSRWAVTDETSWQILSSKGLTPAANTANCN</sequence>
<reference evidence="2" key="1">
    <citation type="submission" date="2024-05" db="EMBL/GenBank/DDBJ databases">
        <authorList>
            <person name="Bunk B."/>
            <person name="Swiderski J."/>
            <person name="Sproer C."/>
            <person name="Thiel V."/>
        </authorList>
    </citation>
    <scope>NUCLEOTIDE SEQUENCE</scope>
    <source>
        <strain evidence="2">DSM 17735</strain>
    </source>
</reference>
<proteinExistence type="predicted"/>
<evidence type="ECO:0000313" key="2">
    <source>
        <dbReference type="EMBL" id="XBP70535.1"/>
    </source>
</evidence>
<protein>
    <recommendedName>
        <fullName evidence="3">DUF4034 domain-containing protein</fullName>
    </recommendedName>
</protein>
<accession>A0AAU7LSJ9</accession>
<gene>
    <name evidence="2" type="ORF">ABLV49_01465</name>
</gene>